<dbReference type="CDD" id="cd16295">
    <property type="entry name" value="TTHA0252-CPSF-like_MBL-fold"/>
    <property type="match status" value="1"/>
</dbReference>
<dbReference type="GO" id="GO:0004521">
    <property type="term" value="F:RNA endonuclease activity"/>
    <property type="evidence" value="ECO:0007669"/>
    <property type="project" value="TreeGrafter"/>
</dbReference>
<name>A7HPZ1_PARL1</name>
<accession>A7HPZ1</accession>
<feature type="domain" description="Beta-Casp" evidence="3">
    <location>
        <begin position="268"/>
        <end position="387"/>
    </location>
</feature>
<dbReference type="AlphaFoldDB" id="A7HPZ1"/>
<dbReference type="PANTHER" id="PTHR11203:SF37">
    <property type="entry name" value="INTEGRATOR COMPLEX SUBUNIT 11"/>
    <property type="match status" value="1"/>
</dbReference>
<keyword evidence="1" id="KW-0378">Hydrolase</keyword>
<dbReference type="InterPro" id="IPR050698">
    <property type="entry name" value="MBL"/>
</dbReference>
<dbReference type="Proteomes" id="UP000006377">
    <property type="component" value="Chromosome"/>
</dbReference>
<evidence type="ECO:0000259" key="2">
    <source>
        <dbReference type="SMART" id="SM00849"/>
    </source>
</evidence>
<dbReference type="HOGENOM" id="CLU_009673_5_2_5"/>
<proteinExistence type="predicted"/>
<dbReference type="Gene3D" id="3.40.50.10890">
    <property type="match status" value="1"/>
</dbReference>
<dbReference type="SMART" id="SM01027">
    <property type="entry name" value="Beta-Casp"/>
    <property type="match status" value="1"/>
</dbReference>
<gene>
    <name evidence="4" type="ordered locus">Plav_0351</name>
</gene>
<dbReference type="InterPro" id="IPR036866">
    <property type="entry name" value="RibonucZ/Hydroxyglut_hydro"/>
</dbReference>
<evidence type="ECO:0000256" key="1">
    <source>
        <dbReference type="ARBA" id="ARBA00022801"/>
    </source>
</evidence>
<dbReference type="Gene3D" id="3.60.15.10">
    <property type="entry name" value="Ribonuclease Z/Hydroxyacylglutathione hydrolase-like"/>
    <property type="match status" value="1"/>
</dbReference>
<dbReference type="SMART" id="SM00849">
    <property type="entry name" value="Lactamase_B"/>
    <property type="match status" value="1"/>
</dbReference>
<evidence type="ECO:0000259" key="3">
    <source>
        <dbReference type="SMART" id="SM01027"/>
    </source>
</evidence>
<dbReference type="Pfam" id="PF12706">
    <property type="entry name" value="Lactamase_B_2"/>
    <property type="match status" value="1"/>
</dbReference>
<reference evidence="4 5" key="1">
    <citation type="journal article" date="2011" name="Stand. Genomic Sci.">
        <title>Complete genome sequence of Parvibaculum lavamentivorans type strain (DS-1(T)).</title>
        <authorList>
            <person name="Schleheck D."/>
            <person name="Weiss M."/>
            <person name="Pitluck S."/>
            <person name="Bruce D."/>
            <person name="Land M.L."/>
            <person name="Han S."/>
            <person name="Saunders E."/>
            <person name="Tapia R."/>
            <person name="Detter C."/>
            <person name="Brettin T."/>
            <person name="Han J."/>
            <person name="Woyke T."/>
            <person name="Goodwin L."/>
            <person name="Pennacchio L."/>
            <person name="Nolan M."/>
            <person name="Cook A.M."/>
            <person name="Kjelleberg S."/>
            <person name="Thomas T."/>
        </authorList>
    </citation>
    <scope>NUCLEOTIDE SEQUENCE [LARGE SCALE GENOMIC DNA]</scope>
    <source>
        <strain evidence="5">DS-1 / DSM 13023 / NCIMB 13966</strain>
    </source>
</reference>
<keyword evidence="5" id="KW-1185">Reference proteome</keyword>
<dbReference type="InterPro" id="IPR011108">
    <property type="entry name" value="RMMBL"/>
</dbReference>
<feature type="domain" description="Metallo-beta-lactamase" evidence="2">
    <location>
        <begin position="34"/>
        <end position="256"/>
    </location>
</feature>
<dbReference type="InterPro" id="IPR001279">
    <property type="entry name" value="Metallo-B-lactamas"/>
</dbReference>
<dbReference type="eggNOG" id="COG1236">
    <property type="taxonomic scope" value="Bacteria"/>
</dbReference>
<dbReference type="STRING" id="402881.Plav_0351"/>
<sequence>MTPVETRPASEPAANKRRRHMFALTSLGGAGTVTGSKHLLTLDGHRILIDCGLFQGLKNLRELNWAPFPVDPRSIDAIVLTHAHLDHSGYLPKIVREGFRGRVFATDTTCNVAALILKDSGYIQEKDADYANRKSYSKHKPALPLYGVRDAERAVEAFTAVPYHKTVSLPGGATLTFRHAGHILGAATAEIGWGGKKILFSGDLGRYGDPVMVDPETVSKADYVVVESTYGNRSHDTADPVEQLGAVIEKTVARGGTVVIPAFAVGRAQSLLYYIWALKQAGRIRDVPVYLDSPMAINASELLCAHLDDHRLSPPLCKQVCDIATYVREVEDSKEITANAHPKIIISASGMATGGRVLHHMKSFAPDRKHTILFSGFQAAGTRGRAMLQGARETKIHGQWVPVRAEIAELPMLSAHADGDEIMRWLSALRRPPQQTFVVHGEPDASEALRVRIGRELGWHVAVPRQDQVFTL</sequence>
<dbReference type="KEGG" id="pla:Plav_0351"/>
<dbReference type="GO" id="GO:0016787">
    <property type="term" value="F:hydrolase activity"/>
    <property type="evidence" value="ECO:0007669"/>
    <property type="project" value="UniProtKB-KW"/>
</dbReference>
<dbReference type="Pfam" id="PF07521">
    <property type="entry name" value="RMMBL"/>
    <property type="match status" value="1"/>
</dbReference>
<protein>
    <submittedName>
        <fullName evidence="4">Beta-lactamase domain protein</fullName>
    </submittedName>
</protein>
<evidence type="ECO:0000313" key="5">
    <source>
        <dbReference type="Proteomes" id="UP000006377"/>
    </source>
</evidence>
<dbReference type="Pfam" id="PF10996">
    <property type="entry name" value="Beta-Casp"/>
    <property type="match status" value="1"/>
</dbReference>
<dbReference type="PANTHER" id="PTHR11203">
    <property type="entry name" value="CLEAVAGE AND POLYADENYLATION SPECIFICITY FACTOR FAMILY MEMBER"/>
    <property type="match status" value="1"/>
</dbReference>
<dbReference type="EMBL" id="CP000774">
    <property type="protein sequence ID" value="ABS61974.1"/>
    <property type="molecule type" value="Genomic_DNA"/>
</dbReference>
<evidence type="ECO:0000313" key="4">
    <source>
        <dbReference type="EMBL" id="ABS61974.1"/>
    </source>
</evidence>
<dbReference type="SUPFAM" id="SSF56281">
    <property type="entry name" value="Metallo-hydrolase/oxidoreductase"/>
    <property type="match status" value="1"/>
</dbReference>
<organism evidence="4 5">
    <name type="scientific">Parvibaculum lavamentivorans (strain DS-1 / DSM 13023 / NCIMB 13966)</name>
    <dbReference type="NCBI Taxonomy" id="402881"/>
    <lineage>
        <taxon>Bacteria</taxon>
        <taxon>Pseudomonadati</taxon>
        <taxon>Pseudomonadota</taxon>
        <taxon>Alphaproteobacteria</taxon>
        <taxon>Hyphomicrobiales</taxon>
        <taxon>Parvibaculaceae</taxon>
        <taxon>Parvibaculum</taxon>
    </lineage>
</organism>
<dbReference type="InterPro" id="IPR022712">
    <property type="entry name" value="Beta_Casp"/>
</dbReference>